<name>A0ABD2SL75_9SOLN</name>
<dbReference type="AlphaFoldDB" id="A0ABD2SL75"/>
<dbReference type="Pfam" id="PF03004">
    <property type="entry name" value="Transposase_24"/>
    <property type="match status" value="1"/>
</dbReference>
<comment type="caution">
    <text evidence="2">The sequence shown here is derived from an EMBL/GenBank/DDBJ whole genome shotgun (WGS) entry which is preliminary data.</text>
</comment>
<evidence type="ECO:0000256" key="1">
    <source>
        <dbReference type="SAM" id="Coils"/>
    </source>
</evidence>
<dbReference type="PANTHER" id="PTHR33499:SF26">
    <property type="entry name" value="DUF4216 DOMAIN-CONTAINING PROTEIN"/>
    <property type="match status" value="1"/>
</dbReference>
<dbReference type="Proteomes" id="UP001627284">
    <property type="component" value="Unassembled WGS sequence"/>
</dbReference>
<evidence type="ECO:0000313" key="3">
    <source>
        <dbReference type="Proteomes" id="UP001627284"/>
    </source>
</evidence>
<evidence type="ECO:0000313" key="2">
    <source>
        <dbReference type="EMBL" id="KAL3344638.1"/>
    </source>
</evidence>
<gene>
    <name evidence="2" type="ORF">AABB24_023867</name>
</gene>
<reference evidence="2 3" key="1">
    <citation type="submission" date="2024-05" db="EMBL/GenBank/DDBJ databases">
        <title>De novo assembly of an allotetraploid wild potato.</title>
        <authorList>
            <person name="Hosaka A.J."/>
        </authorList>
    </citation>
    <scope>NUCLEOTIDE SEQUENCE [LARGE SCALE GENOMIC DNA]</scope>
    <source>
        <tissue evidence="2">Young leaves</tissue>
    </source>
</reference>
<organism evidence="2 3">
    <name type="scientific">Solanum stoloniferum</name>
    <dbReference type="NCBI Taxonomy" id="62892"/>
    <lineage>
        <taxon>Eukaryota</taxon>
        <taxon>Viridiplantae</taxon>
        <taxon>Streptophyta</taxon>
        <taxon>Embryophyta</taxon>
        <taxon>Tracheophyta</taxon>
        <taxon>Spermatophyta</taxon>
        <taxon>Magnoliopsida</taxon>
        <taxon>eudicotyledons</taxon>
        <taxon>Gunneridae</taxon>
        <taxon>Pentapetalae</taxon>
        <taxon>asterids</taxon>
        <taxon>lamiids</taxon>
        <taxon>Solanales</taxon>
        <taxon>Solanaceae</taxon>
        <taxon>Solanoideae</taxon>
        <taxon>Solaneae</taxon>
        <taxon>Solanum</taxon>
    </lineage>
</organism>
<keyword evidence="3" id="KW-1185">Reference proteome</keyword>
<dbReference type="EMBL" id="JBJKTR010000014">
    <property type="protein sequence ID" value="KAL3344638.1"/>
    <property type="molecule type" value="Genomic_DNA"/>
</dbReference>
<keyword evidence="1" id="KW-0175">Coiled coil</keyword>
<dbReference type="InterPro" id="IPR004252">
    <property type="entry name" value="Probable_transposase_24"/>
</dbReference>
<sequence>MRFKMKPLKTENEADSSRKSTVRYTFVAPGAIGKGRGRGLKSLAERRDLSTKSFVSQYSDLVNEYIQEIETSKGRGQRLTNSTVLTSQGMTTIPKNSIDLDKENKQINRSTHASTKLGKGQGQGLTNSTLFTSQGMITIPKNSIDLEKESKQINPSALASTNLGSIGKGRGQGLKNSTLCTSQGMGMKYNNYMTSESEVECINKSSLYANQHIKTPSISTRANSTMSFSQEMKIMDKSILEKEDMQTDLSLPPSIDQVMEHSQTTEKGSSNPTKVRRVRGSNMCKEVASLENGEKLKVTFYNNRTVGTNSKLFSRHLGKIVRDRNICPLGVSSWNDIKQEKLNHMWATVEHKFEAVDMNDHRDHILGWMNELWNKWRGHLHAKYVKDKPIHQSLRTIPRGVDKKEWEWLVKEHFASESSQARSSRNAANRAKLKMLHHIGIKPIREIIYQKGGKDGNPPDLATIFFETRKKDNKLVEPEAIEKHAQLKEMIQADSSLPSIDIVEKCCGPQTRSHVFGFGGGVKAKDLKGGTSSKVELLSALRSTREDNKFLKEENKSLNEENKSLNHRLSTLEDAMKEIMKMKELFAAQQSHVQPTTSPVSIE</sequence>
<evidence type="ECO:0008006" key="4">
    <source>
        <dbReference type="Google" id="ProtNLM"/>
    </source>
</evidence>
<feature type="coiled-coil region" evidence="1">
    <location>
        <begin position="534"/>
        <end position="582"/>
    </location>
</feature>
<dbReference type="PANTHER" id="PTHR33499">
    <property type="entry name" value="OS12G0282400 PROTEIN-RELATED"/>
    <property type="match status" value="1"/>
</dbReference>
<accession>A0ABD2SL75</accession>
<protein>
    <recommendedName>
        <fullName evidence="4">Transposon protein, CACTA, En/Spm sub-class</fullName>
    </recommendedName>
</protein>
<proteinExistence type="predicted"/>